<dbReference type="Proteomes" id="UP001595921">
    <property type="component" value="Unassembled WGS sequence"/>
</dbReference>
<evidence type="ECO:0000313" key="3">
    <source>
        <dbReference type="Proteomes" id="UP001595921"/>
    </source>
</evidence>
<name>A0ABD5PEH4_9EURY</name>
<feature type="region of interest" description="Disordered" evidence="1">
    <location>
        <begin position="147"/>
        <end position="188"/>
    </location>
</feature>
<reference evidence="2 3" key="1">
    <citation type="journal article" date="2019" name="Int. J. Syst. Evol. Microbiol.">
        <title>The Global Catalogue of Microorganisms (GCM) 10K type strain sequencing project: providing services to taxonomists for standard genome sequencing and annotation.</title>
        <authorList>
            <consortium name="The Broad Institute Genomics Platform"/>
            <consortium name="The Broad Institute Genome Sequencing Center for Infectious Disease"/>
            <person name="Wu L."/>
            <person name="Ma J."/>
        </authorList>
    </citation>
    <scope>NUCLEOTIDE SEQUENCE [LARGE SCALE GENOMIC DNA]</scope>
    <source>
        <strain evidence="2 3">CGMCC 1.12553</strain>
    </source>
</reference>
<sequence length="233" mass="24781">MSLHPFPSRRAVLGAAAAVGVASLAGCLAFVDRPGSDPEPVTLREGFEDGDGLGEWTAHGHVGSDAGGPFRFDLGGSTDRAVEGSRSLRVFTGGEHDDGTAWVSHPVRVVAGHAYDATFSVRAWSEGESFNTVRHVVAVLSPTAPTVEGDFPEPDWNSSDRADAPVGGLREPMDGSGEGDDPEGPGWRTYRFTWRTPELTADTLHLAVGVSVVWETDRVDYLDDVRLDLTPVG</sequence>
<dbReference type="InterPro" id="IPR006311">
    <property type="entry name" value="TAT_signal"/>
</dbReference>
<evidence type="ECO:0000256" key="1">
    <source>
        <dbReference type="SAM" id="MobiDB-lite"/>
    </source>
</evidence>
<dbReference type="InterPro" id="IPR008979">
    <property type="entry name" value="Galactose-bd-like_sf"/>
</dbReference>
<dbReference type="Gene3D" id="2.60.120.260">
    <property type="entry name" value="Galactose-binding domain-like"/>
    <property type="match status" value="1"/>
</dbReference>
<evidence type="ECO:0000313" key="2">
    <source>
        <dbReference type="EMBL" id="MFC4359099.1"/>
    </source>
</evidence>
<dbReference type="SUPFAM" id="SSF49785">
    <property type="entry name" value="Galactose-binding domain-like"/>
    <property type="match status" value="1"/>
</dbReference>
<dbReference type="RefSeq" id="WP_267620222.1">
    <property type="nucleotide sequence ID" value="NZ_JAODIW010000004.1"/>
</dbReference>
<evidence type="ECO:0008006" key="4">
    <source>
        <dbReference type="Google" id="ProtNLM"/>
    </source>
</evidence>
<dbReference type="PROSITE" id="PS51318">
    <property type="entry name" value="TAT"/>
    <property type="match status" value="1"/>
</dbReference>
<accession>A0ABD5PEH4</accession>
<organism evidence="2 3">
    <name type="scientific">Halobium salinum</name>
    <dbReference type="NCBI Taxonomy" id="1364940"/>
    <lineage>
        <taxon>Archaea</taxon>
        <taxon>Methanobacteriati</taxon>
        <taxon>Methanobacteriota</taxon>
        <taxon>Stenosarchaea group</taxon>
        <taxon>Halobacteria</taxon>
        <taxon>Halobacteriales</taxon>
        <taxon>Haloferacaceae</taxon>
        <taxon>Halobium</taxon>
    </lineage>
</organism>
<dbReference type="AlphaFoldDB" id="A0ABD5PEH4"/>
<proteinExistence type="predicted"/>
<protein>
    <recommendedName>
        <fullName evidence="4">CBM-cenC domain-containing protein</fullName>
    </recommendedName>
</protein>
<keyword evidence="3" id="KW-1185">Reference proteome</keyword>
<gene>
    <name evidence="2" type="ORF">ACFO0N_14210</name>
</gene>
<dbReference type="EMBL" id="JBHSDS010000007">
    <property type="protein sequence ID" value="MFC4359099.1"/>
    <property type="molecule type" value="Genomic_DNA"/>
</dbReference>
<comment type="caution">
    <text evidence="2">The sequence shown here is derived from an EMBL/GenBank/DDBJ whole genome shotgun (WGS) entry which is preliminary data.</text>
</comment>